<dbReference type="CDD" id="cd02274">
    <property type="entry name" value="DHDPR_N"/>
    <property type="match status" value="1"/>
</dbReference>
<dbReference type="Pfam" id="PF01113">
    <property type="entry name" value="DapB_N"/>
    <property type="match status" value="1"/>
</dbReference>
<comment type="subcellular location">
    <subcellularLocation>
        <location evidence="13">Cytoplasm</location>
    </subcellularLocation>
</comment>
<dbReference type="InterPro" id="IPR022664">
    <property type="entry name" value="DapB_N_CS"/>
</dbReference>
<comment type="caution">
    <text evidence="13">Lacks conserved residue(s) required for the propagation of feature annotation.</text>
</comment>
<evidence type="ECO:0000256" key="9">
    <source>
        <dbReference type="ARBA" id="ARBA00037922"/>
    </source>
</evidence>
<dbReference type="PIRSF" id="PIRSF000161">
    <property type="entry name" value="DHPR"/>
    <property type="match status" value="1"/>
</dbReference>
<evidence type="ECO:0000256" key="4">
    <source>
        <dbReference type="ARBA" id="ARBA00022857"/>
    </source>
</evidence>
<evidence type="ECO:0000313" key="16">
    <source>
        <dbReference type="EMBL" id="KTC75860.1"/>
    </source>
</evidence>
<dbReference type="Gene3D" id="3.40.50.720">
    <property type="entry name" value="NAD(P)-binding Rossmann-like Domain"/>
    <property type="match status" value="1"/>
</dbReference>
<feature type="binding site" evidence="13">
    <location>
        <position position="135"/>
    </location>
    <ligand>
        <name>(S)-2,3,4,5-tetrahydrodipicolinate</name>
        <dbReference type="ChEBI" id="CHEBI:16845"/>
    </ligand>
</feature>
<dbReference type="PANTHER" id="PTHR20836">
    <property type="entry name" value="DIHYDRODIPICOLINATE REDUCTASE"/>
    <property type="match status" value="1"/>
</dbReference>
<feature type="active site" description="Proton donor" evidence="13">
    <location>
        <position position="138"/>
    </location>
</feature>
<dbReference type="Pfam" id="PF05173">
    <property type="entry name" value="DapB_C"/>
    <property type="match status" value="1"/>
</dbReference>
<evidence type="ECO:0000256" key="5">
    <source>
        <dbReference type="ARBA" id="ARBA00022915"/>
    </source>
</evidence>
<dbReference type="GO" id="GO:0008839">
    <property type="term" value="F:4-hydroxy-tetrahydrodipicolinate reductase"/>
    <property type="evidence" value="ECO:0007669"/>
    <property type="project" value="UniProtKB-UniRule"/>
</dbReference>
<dbReference type="NCBIfam" id="TIGR00036">
    <property type="entry name" value="dapB"/>
    <property type="match status" value="1"/>
</dbReference>
<evidence type="ECO:0000259" key="14">
    <source>
        <dbReference type="Pfam" id="PF01113"/>
    </source>
</evidence>
<feature type="domain" description="Dihydrodipicolinate reductase C-terminal" evidence="15">
    <location>
        <begin position="111"/>
        <end position="243"/>
    </location>
</feature>
<dbReference type="Proteomes" id="UP000054695">
    <property type="component" value="Unassembled WGS sequence"/>
</dbReference>
<evidence type="ECO:0000256" key="10">
    <source>
        <dbReference type="ARBA" id="ARBA00038983"/>
    </source>
</evidence>
<keyword evidence="5 13" id="KW-0220">Diaminopimelate biosynthesis</keyword>
<evidence type="ECO:0000313" key="17">
    <source>
        <dbReference type="Proteomes" id="UP000054695"/>
    </source>
</evidence>
<feature type="binding site" evidence="13">
    <location>
        <begin position="9"/>
        <end position="14"/>
    </location>
    <ligand>
        <name>NAD(+)</name>
        <dbReference type="ChEBI" id="CHEBI:57540"/>
    </ligand>
</feature>
<keyword evidence="3 13" id="KW-0028">Amino-acid biosynthesis</keyword>
<feature type="binding site" evidence="13">
    <location>
        <position position="36"/>
    </location>
    <ligand>
        <name>NADP(+)</name>
        <dbReference type="ChEBI" id="CHEBI:58349"/>
    </ligand>
</feature>
<dbReference type="GO" id="GO:0016726">
    <property type="term" value="F:oxidoreductase activity, acting on CH or CH2 groups, NAD or NADP as acceptor"/>
    <property type="evidence" value="ECO:0007669"/>
    <property type="project" value="UniProtKB-UniRule"/>
</dbReference>
<evidence type="ECO:0000256" key="12">
    <source>
        <dbReference type="ARBA" id="ARBA00049396"/>
    </source>
</evidence>
<comment type="caution">
    <text evidence="13">Was originally thought to be a dihydrodipicolinate reductase (DHDPR), catalyzing the conversion of dihydrodipicolinate to tetrahydrodipicolinate. However, it was shown in E.coli that the substrate of the enzymatic reaction is not dihydrodipicolinate (DHDP) but in fact (2S,4S)-4-hydroxy-2,3,4,5-tetrahydrodipicolinic acid (HTPA), the product released by the DapA-catalyzed reaction.</text>
</comment>
<keyword evidence="2 13" id="KW-0963">Cytoplasm</keyword>
<dbReference type="EMBL" id="LNXU01000007">
    <property type="protein sequence ID" value="KTC75860.1"/>
    <property type="molecule type" value="Genomic_DNA"/>
</dbReference>
<comment type="catalytic activity">
    <reaction evidence="12 13">
        <text>(S)-2,3,4,5-tetrahydrodipicolinate + NAD(+) + H2O = (2S,4S)-4-hydroxy-2,3,4,5-tetrahydrodipicolinate + NADH + H(+)</text>
        <dbReference type="Rhea" id="RHEA:35323"/>
        <dbReference type="ChEBI" id="CHEBI:15377"/>
        <dbReference type="ChEBI" id="CHEBI:15378"/>
        <dbReference type="ChEBI" id="CHEBI:16845"/>
        <dbReference type="ChEBI" id="CHEBI:57540"/>
        <dbReference type="ChEBI" id="CHEBI:57945"/>
        <dbReference type="ChEBI" id="CHEBI:67139"/>
        <dbReference type="EC" id="1.17.1.8"/>
    </reaction>
</comment>
<comment type="similarity">
    <text evidence="1 13">Belongs to the DapB family.</text>
</comment>
<dbReference type="InterPro" id="IPR023940">
    <property type="entry name" value="DHDPR_bac"/>
</dbReference>
<dbReference type="InterPro" id="IPR000846">
    <property type="entry name" value="DapB_N"/>
</dbReference>
<comment type="pathway">
    <text evidence="9 13">Amino-acid biosynthesis; L-lysine biosynthesis via DAP pathway; (S)-tetrahydrodipicolinate from L-aspartate: step 4/4.</text>
</comment>
<reference evidence="16 17" key="1">
    <citation type="submission" date="2015-11" db="EMBL/GenBank/DDBJ databases">
        <title>Genomic analysis of 38 Legionella species identifies large and diverse effector repertoires.</title>
        <authorList>
            <person name="Burstein D."/>
            <person name="Amaro F."/>
            <person name="Zusman T."/>
            <person name="Lifshitz Z."/>
            <person name="Cohen O."/>
            <person name="Gilbert J.A."/>
            <person name="Pupko T."/>
            <person name="Shuman H.A."/>
            <person name="Segal G."/>
        </authorList>
    </citation>
    <scope>NUCLEOTIDE SEQUENCE [LARGE SCALE GENOMIC DNA]</scope>
    <source>
        <strain evidence="16 17">WIGA</strain>
    </source>
</reference>
<dbReference type="InterPro" id="IPR036291">
    <property type="entry name" value="NAD(P)-bd_dom_sf"/>
</dbReference>
<keyword evidence="7 13" id="KW-0520">NAD</keyword>
<dbReference type="OrthoDB" id="9790352at2"/>
<evidence type="ECO:0000256" key="8">
    <source>
        <dbReference type="ARBA" id="ARBA00023154"/>
    </source>
</evidence>
<dbReference type="GO" id="GO:0019877">
    <property type="term" value="P:diaminopimelate biosynthetic process"/>
    <property type="evidence" value="ECO:0007669"/>
    <property type="project" value="UniProtKB-UniRule"/>
</dbReference>
<keyword evidence="8 13" id="KW-0457">Lysine biosynthesis</keyword>
<comment type="caution">
    <text evidence="16">The sequence shown here is derived from an EMBL/GenBank/DDBJ whole genome shotgun (WGS) entry which is preliminary data.</text>
</comment>
<evidence type="ECO:0000256" key="1">
    <source>
        <dbReference type="ARBA" id="ARBA00006642"/>
    </source>
</evidence>
<name>A0A0W0RY52_LEGBO</name>
<dbReference type="GO" id="GO:0050661">
    <property type="term" value="F:NADP binding"/>
    <property type="evidence" value="ECO:0007669"/>
    <property type="project" value="UniProtKB-UniRule"/>
</dbReference>
<feature type="binding site" evidence="13">
    <location>
        <begin position="78"/>
        <end position="80"/>
    </location>
    <ligand>
        <name>NAD(+)</name>
        <dbReference type="ChEBI" id="CHEBI:57540"/>
    </ligand>
</feature>
<accession>A0A0W0RY52</accession>
<evidence type="ECO:0000256" key="7">
    <source>
        <dbReference type="ARBA" id="ARBA00023027"/>
    </source>
</evidence>
<dbReference type="GO" id="GO:0005829">
    <property type="term" value="C:cytosol"/>
    <property type="evidence" value="ECO:0007669"/>
    <property type="project" value="TreeGrafter"/>
</dbReference>
<dbReference type="FunFam" id="3.30.360.10:FF:000009">
    <property type="entry name" value="4-hydroxy-tetrahydrodipicolinate reductase"/>
    <property type="match status" value="1"/>
</dbReference>
<evidence type="ECO:0000259" key="15">
    <source>
        <dbReference type="Pfam" id="PF05173"/>
    </source>
</evidence>
<organism evidence="16 17">
    <name type="scientific">Legionella bozemanae</name>
    <name type="common">Fluoribacter bozemanae</name>
    <dbReference type="NCBI Taxonomy" id="447"/>
    <lineage>
        <taxon>Bacteria</taxon>
        <taxon>Pseudomonadati</taxon>
        <taxon>Pseudomonadota</taxon>
        <taxon>Gammaproteobacteria</taxon>
        <taxon>Legionellales</taxon>
        <taxon>Legionellaceae</taxon>
        <taxon>Legionella</taxon>
    </lineage>
</organism>
<evidence type="ECO:0000256" key="6">
    <source>
        <dbReference type="ARBA" id="ARBA00023002"/>
    </source>
</evidence>
<dbReference type="Gene3D" id="3.30.360.10">
    <property type="entry name" value="Dihydrodipicolinate Reductase, domain 2"/>
    <property type="match status" value="1"/>
</dbReference>
<dbReference type="SUPFAM" id="SSF55347">
    <property type="entry name" value="Glyceraldehyde-3-phosphate dehydrogenase-like, C-terminal domain"/>
    <property type="match status" value="1"/>
</dbReference>
<comment type="catalytic activity">
    <reaction evidence="11 13">
        <text>(S)-2,3,4,5-tetrahydrodipicolinate + NADP(+) + H2O = (2S,4S)-4-hydroxy-2,3,4,5-tetrahydrodipicolinate + NADPH + H(+)</text>
        <dbReference type="Rhea" id="RHEA:35331"/>
        <dbReference type="ChEBI" id="CHEBI:15377"/>
        <dbReference type="ChEBI" id="CHEBI:15378"/>
        <dbReference type="ChEBI" id="CHEBI:16845"/>
        <dbReference type="ChEBI" id="CHEBI:57783"/>
        <dbReference type="ChEBI" id="CHEBI:58349"/>
        <dbReference type="ChEBI" id="CHEBI:67139"/>
        <dbReference type="EC" id="1.17.1.8"/>
    </reaction>
</comment>
<evidence type="ECO:0000256" key="2">
    <source>
        <dbReference type="ARBA" id="ARBA00022490"/>
    </source>
</evidence>
<keyword evidence="17" id="KW-1185">Reference proteome</keyword>
<dbReference type="PATRIC" id="fig|447.4.peg.737"/>
<comment type="subunit">
    <text evidence="13">Homotetramer.</text>
</comment>
<proteinExistence type="inferred from homology"/>
<dbReference type="EC" id="1.17.1.8" evidence="10 13"/>
<dbReference type="PROSITE" id="PS01298">
    <property type="entry name" value="DAPB"/>
    <property type="match status" value="1"/>
</dbReference>
<feature type="binding site" evidence="13">
    <location>
        <begin position="104"/>
        <end position="107"/>
    </location>
    <ligand>
        <name>NAD(+)</name>
        <dbReference type="ChEBI" id="CHEBI:57540"/>
    </ligand>
</feature>
<evidence type="ECO:0000256" key="13">
    <source>
        <dbReference type="HAMAP-Rule" id="MF_00102"/>
    </source>
</evidence>
<dbReference type="PANTHER" id="PTHR20836:SF0">
    <property type="entry name" value="4-HYDROXY-TETRAHYDRODIPICOLINATE REDUCTASE 1, CHLOROPLASTIC-RELATED"/>
    <property type="match status" value="1"/>
</dbReference>
<feature type="binding site" evidence="13">
    <location>
        <begin position="144"/>
        <end position="145"/>
    </location>
    <ligand>
        <name>(S)-2,3,4,5-tetrahydrodipicolinate</name>
        <dbReference type="ChEBI" id="CHEBI:16845"/>
    </ligand>
</feature>
<comment type="function">
    <text evidence="13">Catalyzes the conversion of 4-hydroxy-tetrahydrodipicolinate (HTPA) to tetrahydrodipicolinate.</text>
</comment>
<dbReference type="HAMAP" id="MF_00102">
    <property type="entry name" value="DapB"/>
    <property type="match status" value="1"/>
</dbReference>
<dbReference type="InterPro" id="IPR022663">
    <property type="entry name" value="DapB_C"/>
</dbReference>
<evidence type="ECO:0000256" key="3">
    <source>
        <dbReference type="ARBA" id="ARBA00022605"/>
    </source>
</evidence>
<feature type="active site" description="Proton donor/acceptor" evidence="13">
    <location>
        <position position="134"/>
    </location>
</feature>
<feature type="domain" description="Dihydrodipicolinate reductase N-terminal" evidence="14">
    <location>
        <begin position="4"/>
        <end position="107"/>
    </location>
</feature>
<dbReference type="UniPathway" id="UPA00034">
    <property type="reaction ID" value="UER00018"/>
</dbReference>
<dbReference type="GO" id="GO:0051287">
    <property type="term" value="F:NAD binding"/>
    <property type="evidence" value="ECO:0007669"/>
    <property type="project" value="UniProtKB-UniRule"/>
</dbReference>
<dbReference type="RefSeq" id="WP_058458381.1">
    <property type="nucleotide sequence ID" value="NZ_CAAAIY010000014.1"/>
</dbReference>
<dbReference type="STRING" id="447.Lboz_0688"/>
<dbReference type="SUPFAM" id="SSF51735">
    <property type="entry name" value="NAD(P)-binding Rossmann-fold domains"/>
    <property type="match status" value="1"/>
</dbReference>
<keyword evidence="4 13" id="KW-0521">NADP</keyword>
<dbReference type="GO" id="GO:0009089">
    <property type="term" value="P:lysine biosynthetic process via diaminopimelate"/>
    <property type="evidence" value="ECO:0007669"/>
    <property type="project" value="UniProtKB-UniRule"/>
</dbReference>
<keyword evidence="6 13" id="KW-0560">Oxidoreductase</keyword>
<evidence type="ECO:0000256" key="11">
    <source>
        <dbReference type="ARBA" id="ARBA00049080"/>
    </source>
</evidence>
<sequence length="243" mass="26305">MLTRVIVNGSKGKMGSLACETLQNHKEFELVAQLGKEDDLAQAIKDTKAQIVIDLTRADCVYQNSLTIINHGAHPVIGTSGLLPEQIKELTALCESRRLGGIIVPNFSISAVLMMLFAAKAAEYLPEVEIIEAHHQQKLDAPSGTALKTAEMIAAARKNPKSKLHLKELIPGARGGVHCEVNIHSLRLPGVIARQQVIFGSVGETLTITDDCIDRRSFMPGIVLSCQKVTGLSTLIYGLEHLL</sequence>
<dbReference type="AlphaFoldDB" id="A0A0W0RY52"/>
<protein>
    <recommendedName>
        <fullName evidence="10 13">4-hydroxy-tetrahydrodipicolinate reductase</fullName>
        <shortName evidence="13">HTPA reductase</shortName>
        <ecNumber evidence="10 13">1.17.1.8</ecNumber>
    </recommendedName>
</protein>
<gene>
    <name evidence="13 16" type="primary">dapB</name>
    <name evidence="16" type="ORF">Lboz_0688</name>
</gene>